<reference evidence="1 2" key="1">
    <citation type="journal article" date="2019" name="Nat. Ecol. Evol.">
        <title>Megaphylogeny resolves global patterns of mushroom evolution.</title>
        <authorList>
            <person name="Varga T."/>
            <person name="Krizsan K."/>
            <person name="Foldi C."/>
            <person name="Dima B."/>
            <person name="Sanchez-Garcia M."/>
            <person name="Sanchez-Ramirez S."/>
            <person name="Szollosi G.J."/>
            <person name="Szarkandi J.G."/>
            <person name="Papp V."/>
            <person name="Albert L."/>
            <person name="Andreopoulos W."/>
            <person name="Angelini C."/>
            <person name="Antonin V."/>
            <person name="Barry K.W."/>
            <person name="Bougher N.L."/>
            <person name="Buchanan P."/>
            <person name="Buyck B."/>
            <person name="Bense V."/>
            <person name="Catcheside P."/>
            <person name="Chovatia M."/>
            <person name="Cooper J."/>
            <person name="Damon W."/>
            <person name="Desjardin D."/>
            <person name="Finy P."/>
            <person name="Geml J."/>
            <person name="Haridas S."/>
            <person name="Hughes K."/>
            <person name="Justo A."/>
            <person name="Karasinski D."/>
            <person name="Kautmanova I."/>
            <person name="Kiss B."/>
            <person name="Kocsube S."/>
            <person name="Kotiranta H."/>
            <person name="LaButti K.M."/>
            <person name="Lechner B.E."/>
            <person name="Liimatainen K."/>
            <person name="Lipzen A."/>
            <person name="Lukacs Z."/>
            <person name="Mihaltcheva S."/>
            <person name="Morgado L.N."/>
            <person name="Niskanen T."/>
            <person name="Noordeloos M.E."/>
            <person name="Ohm R.A."/>
            <person name="Ortiz-Santana B."/>
            <person name="Ovrebo C."/>
            <person name="Racz N."/>
            <person name="Riley R."/>
            <person name="Savchenko A."/>
            <person name="Shiryaev A."/>
            <person name="Soop K."/>
            <person name="Spirin V."/>
            <person name="Szebenyi C."/>
            <person name="Tomsovsky M."/>
            <person name="Tulloss R.E."/>
            <person name="Uehling J."/>
            <person name="Grigoriev I.V."/>
            <person name="Vagvolgyi C."/>
            <person name="Papp T."/>
            <person name="Martin F.M."/>
            <person name="Miettinen O."/>
            <person name="Hibbett D.S."/>
            <person name="Nagy L.G."/>
        </authorList>
    </citation>
    <scope>NUCLEOTIDE SEQUENCE [LARGE SCALE GENOMIC DNA]</scope>
    <source>
        <strain evidence="1 2">CBS 121175</strain>
    </source>
</reference>
<keyword evidence="2" id="KW-1185">Reference proteome</keyword>
<dbReference type="EMBL" id="ML210308">
    <property type="protein sequence ID" value="TFK20214.1"/>
    <property type="molecule type" value="Genomic_DNA"/>
</dbReference>
<accession>A0A5C3KJA2</accession>
<name>A0A5C3KJA2_COPMA</name>
<evidence type="ECO:0000313" key="2">
    <source>
        <dbReference type="Proteomes" id="UP000307440"/>
    </source>
</evidence>
<organism evidence="1 2">
    <name type="scientific">Coprinopsis marcescibilis</name>
    <name type="common">Agaric fungus</name>
    <name type="synonym">Psathyrella marcescibilis</name>
    <dbReference type="NCBI Taxonomy" id="230819"/>
    <lineage>
        <taxon>Eukaryota</taxon>
        <taxon>Fungi</taxon>
        <taxon>Dikarya</taxon>
        <taxon>Basidiomycota</taxon>
        <taxon>Agaricomycotina</taxon>
        <taxon>Agaricomycetes</taxon>
        <taxon>Agaricomycetidae</taxon>
        <taxon>Agaricales</taxon>
        <taxon>Agaricineae</taxon>
        <taxon>Psathyrellaceae</taxon>
        <taxon>Coprinopsis</taxon>
    </lineage>
</organism>
<evidence type="ECO:0000313" key="1">
    <source>
        <dbReference type="EMBL" id="TFK20214.1"/>
    </source>
</evidence>
<proteinExistence type="predicted"/>
<protein>
    <submittedName>
        <fullName evidence="1">Uncharacterized protein</fullName>
    </submittedName>
</protein>
<dbReference type="Proteomes" id="UP000307440">
    <property type="component" value="Unassembled WGS sequence"/>
</dbReference>
<gene>
    <name evidence="1" type="ORF">FA15DRAFT_673708</name>
</gene>
<dbReference type="AlphaFoldDB" id="A0A5C3KJA2"/>
<sequence length="96" mass="10969">MVRVLLLLLRQLLLLLPIVYILLPSWSFIAAPDARSSSSSPLDRTDRNFGPSSRFVSFRIHSQPALPSFPPLPHHIRPFQPHIRFEPPTDLSLSYL</sequence>